<proteinExistence type="predicted"/>
<evidence type="ECO:0000313" key="2">
    <source>
        <dbReference type="EMBL" id="NLW36169.1"/>
    </source>
</evidence>
<protein>
    <submittedName>
        <fullName evidence="2">Conjugal transfer protein TrbC</fullName>
    </submittedName>
</protein>
<dbReference type="EMBL" id="JAAYEE010000219">
    <property type="protein sequence ID" value="NLW36169.1"/>
    <property type="molecule type" value="Genomic_DNA"/>
</dbReference>
<sequence length="109" mass="11461">MKPKMVLSGFLILGMIFLLPVLAHASGSGLPWETPLQKILDSISGPVAKIAGVIAICLTGLGLAFGEGGGLLRKCLGIGVTLWGVSRLLKRFGSHLCLLSVIGFEFSRK</sequence>
<name>A0A971S225_9BACT</name>
<dbReference type="InterPro" id="IPR007039">
    <property type="entry name" value="TrbC/VirB2"/>
</dbReference>
<dbReference type="Proteomes" id="UP000777265">
    <property type="component" value="Unassembled WGS sequence"/>
</dbReference>
<reference evidence="2" key="2">
    <citation type="submission" date="2020-01" db="EMBL/GenBank/DDBJ databases">
        <authorList>
            <person name="Campanaro S."/>
        </authorList>
    </citation>
    <scope>NUCLEOTIDE SEQUENCE</scope>
    <source>
        <strain evidence="2">AS06rmzACSIP_7</strain>
    </source>
</reference>
<evidence type="ECO:0000313" key="3">
    <source>
        <dbReference type="Proteomes" id="UP000777265"/>
    </source>
</evidence>
<accession>A0A971S225</accession>
<organism evidence="2 3">
    <name type="scientific">Syntrophorhabdus aromaticivorans</name>
    <dbReference type="NCBI Taxonomy" id="328301"/>
    <lineage>
        <taxon>Bacteria</taxon>
        <taxon>Pseudomonadati</taxon>
        <taxon>Thermodesulfobacteriota</taxon>
        <taxon>Syntrophorhabdia</taxon>
        <taxon>Syntrophorhabdales</taxon>
        <taxon>Syntrophorhabdaceae</taxon>
        <taxon>Syntrophorhabdus</taxon>
    </lineage>
</organism>
<evidence type="ECO:0000256" key="1">
    <source>
        <dbReference type="SAM" id="Phobius"/>
    </source>
</evidence>
<dbReference type="Pfam" id="PF04956">
    <property type="entry name" value="TrbC"/>
    <property type="match status" value="1"/>
</dbReference>
<comment type="caution">
    <text evidence="2">The sequence shown here is derived from an EMBL/GenBank/DDBJ whole genome shotgun (WGS) entry which is preliminary data.</text>
</comment>
<gene>
    <name evidence="2" type="ORF">GXY80_11940</name>
</gene>
<dbReference type="AlphaFoldDB" id="A0A971S225"/>
<feature type="transmembrane region" description="Helical" evidence="1">
    <location>
        <begin position="47"/>
        <end position="66"/>
    </location>
</feature>
<keyword evidence="1" id="KW-0472">Membrane</keyword>
<keyword evidence="1" id="KW-0812">Transmembrane</keyword>
<keyword evidence="1" id="KW-1133">Transmembrane helix</keyword>
<reference evidence="2" key="1">
    <citation type="journal article" date="2020" name="Biotechnol. Biofuels">
        <title>New insights from the biogas microbiome by comprehensive genome-resolved metagenomics of nearly 1600 species originating from multiple anaerobic digesters.</title>
        <authorList>
            <person name="Campanaro S."/>
            <person name="Treu L."/>
            <person name="Rodriguez-R L.M."/>
            <person name="Kovalovszki A."/>
            <person name="Ziels R.M."/>
            <person name="Maus I."/>
            <person name="Zhu X."/>
            <person name="Kougias P.G."/>
            <person name="Basile A."/>
            <person name="Luo G."/>
            <person name="Schluter A."/>
            <person name="Konstantinidis K.T."/>
            <person name="Angelidaki I."/>
        </authorList>
    </citation>
    <scope>NUCLEOTIDE SEQUENCE</scope>
    <source>
        <strain evidence="2">AS06rmzACSIP_7</strain>
    </source>
</reference>